<dbReference type="EMBL" id="BAAARK010000094">
    <property type="protein sequence ID" value="GAA2695735.1"/>
    <property type="molecule type" value="Genomic_DNA"/>
</dbReference>
<keyword evidence="2" id="KW-1185">Reference proteome</keyword>
<dbReference type="Proteomes" id="UP001500994">
    <property type="component" value="Unassembled WGS sequence"/>
</dbReference>
<sequence>MAVKLAEAAKLAVRAEQAIKTGEDAAQVLADLKKIYGEKGAAQVGDSTSAAGLGLRIAAGVAERAKIARGNLDPKLLDRLQTSGVKFSRADTLWIIEYAKPGAPLAWLEKGDVNRGLIHTLFRHAGEFAQAGVRVEDIPALLKKALTGGTRVGTQGEGRTIFQVVFNGKSQRVAISVGDSGFVIGANIA</sequence>
<protein>
    <submittedName>
        <fullName evidence="1">Uncharacterized protein</fullName>
    </submittedName>
</protein>
<organism evidence="1 2">
    <name type="scientific">Streptomyces lunalinharesii</name>
    <dbReference type="NCBI Taxonomy" id="333384"/>
    <lineage>
        <taxon>Bacteria</taxon>
        <taxon>Bacillati</taxon>
        <taxon>Actinomycetota</taxon>
        <taxon>Actinomycetes</taxon>
        <taxon>Kitasatosporales</taxon>
        <taxon>Streptomycetaceae</taxon>
        <taxon>Streptomyces</taxon>
    </lineage>
</organism>
<evidence type="ECO:0000313" key="2">
    <source>
        <dbReference type="Proteomes" id="UP001500994"/>
    </source>
</evidence>
<gene>
    <name evidence="1" type="ORF">GCM10009864_82970</name>
</gene>
<evidence type="ECO:0000313" key="1">
    <source>
        <dbReference type="EMBL" id="GAA2695735.1"/>
    </source>
</evidence>
<comment type="caution">
    <text evidence="1">The sequence shown here is derived from an EMBL/GenBank/DDBJ whole genome shotgun (WGS) entry which is preliminary data.</text>
</comment>
<proteinExistence type="predicted"/>
<accession>A0ABP6FPH2</accession>
<reference evidence="2" key="1">
    <citation type="journal article" date="2019" name="Int. J. Syst. Evol. Microbiol.">
        <title>The Global Catalogue of Microorganisms (GCM) 10K type strain sequencing project: providing services to taxonomists for standard genome sequencing and annotation.</title>
        <authorList>
            <consortium name="The Broad Institute Genomics Platform"/>
            <consortium name="The Broad Institute Genome Sequencing Center for Infectious Disease"/>
            <person name="Wu L."/>
            <person name="Ma J."/>
        </authorList>
    </citation>
    <scope>NUCLEOTIDE SEQUENCE [LARGE SCALE GENOMIC DNA]</scope>
    <source>
        <strain evidence="2">JCM 16374</strain>
    </source>
</reference>
<name>A0ABP6FPH2_9ACTN</name>